<evidence type="ECO:0000259" key="8">
    <source>
        <dbReference type="Pfam" id="PF12340"/>
    </source>
</evidence>
<evidence type="ECO:0000259" key="9">
    <source>
        <dbReference type="Pfam" id="PF12359"/>
    </source>
</evidence>
<evidence type="ECO:0000256" key="1">
    <source>
        <dbReference type="ARBA" id="ARBA00000707"/>
    </source>
</evidence>
<dbReference type="PANTHER" id="PTHR13367:SF32">
    <property type="entry name" value="DUF6606 DOMAIN-CONTAINING PROTEIN"/>
    <property type="match status" value="1"/>
</dbReference>
<feature type="region of interest" description="Disordered" evidence="7">
    <location>
        <begin position="2030"/>
        <end position="2049"/>
    </location>
</feature>
<dbReference type="EMBL" id="JAPDRK010000013">
    <property type="protein sequence ID" value="KAJ9606841.1"/>
    <property type="molecule type" value="Genomic_DNA"/>
</dbReference>
<dbReference type="Pfam" id="PF12359">
    <property type="entry name" value="DUF3645"/>
    <property type="match status" value="1"/>
</dbReference>
<evidence type="ECO:0000256" key="7">
    <source>
        <dbReference type="SAM" id="MobiDB-lite"/>
    </source>
</evidence>
<dbReference type="EC" id="3.4.19.12" evidence="2"/>
<dbReference type="SUPFAM" id="SSF52540">
    <property type="entry name" value="P-loop containing nucleoside triphosphate hydrolases"/>
    <property type="match status" value="1"/>
</dbReference>
<keyword evidence="3" id="KW-0645">Protease</keyword>
<reference evidence="10" key="1">
    <citation type="submission" date="2022-10" db="EMBL/GenBank/DDBJ databases">
        <title>Culturing micro-colonial fungi from biological soil crusts in the Mojave desert and describing Neophaeococcomyces mojavensis, and introducing the new genera and species Taxawa tesnikishii.</title>
        <authorList>
            <person name="Kurbessoian T."/>
            <person name="Stajich J.E."/>
        </authorList>
    </citation>
    <scope>NUCLEOTIDE SEQUENCE</scope>
    <source>
        <strain evidence="10">TK_41</strain>
    </source>
</reference>
<accession>A0AA38X4Z2</accession>
<evidence type="ECO:0000313" key="11">
    <source>
        <dbReference type="Proteomes" id="UP001172673"/>
    </source>
</evidence>
<feature type="compositionally biased region" description="Basic and acidic residues" evidence="7">
    <location>
        <begin position="2129"/>
        <end position="2139"/>
    </location>
</feature>
<protein>
    <recommendedName>
        <fullName evidence="2">ubiquitinyl hydrolase 1</fullName>
        <ecNumber evidence="2">3.4.19.12</ecNumber>
    </recommendedName>
</protein>
<dbReference type="InterPro" id="IPR027417">
    <property type="entry name" value="P-loop_NTPase"/>
</dbReference>
<dbReference type="PANTHER" id="PTHR13367">
    <property type="entry name" value="UBIQUITIN THIOESTERASE"/>
    <property type="match status" value="1"/>
</dbReference>
<dbReference type="InterPro" id="IPR022099">
    <property type="entry name" value="DUF3638"/>
</dbReference>
<dbReference type="GO" id="GO:0006508">
    <property type="term" value="P:proteolysis"/>
    <property type="evidence" value="ECO:0007669"/>
    <property type="project" value="UniProtKB-KW"/>
</dbReference>
<evidence type="ECO:0000256" key="6">
    <source>
        <dbReference type="ARBA" id="ARBA00022807"/>
    </source>
</evidence>
<organism evidence="10 11">
    <name type="scientific">Cladophialophora chaetospira</name>
    <dbReference type="NCBI Taxonomy" id="386627"/>
    <lineage>
        <taxon>Eukaryota</taxon>
        <taxon>Fungi</taxon>
        <taxon>Dikarya</taxon>
        <taxon>Ascomycota</taxon>
        <taxon>Pezizomycotina</taxon>
        <taxon>Eurotiomycetes</taxon>
        <taxon>Chaetothyriomycetidae</taxon>
        <taxon>Chaetothyriales</taxon>
        <taxon>Herpotrichiellaceae</taxon>
        <taxon>Cladophialophora</taxon>
    </lineage>
</organism>
<keyword evidence="5" id="KW-0378">Hydrolase</keyword>
<feature type="region of interest" description="Disordered" evidence="7">
    <location>
        <begin position="2116"/>
        <end position="2192"/>
    </location>
</feature>
<proteinExistence type="predicted"/>
<feature type="compositionally biased region" description="Basic and acidic residues" evidence="7">
    <location>
        <begin position="2149"/>
        <end position="2162"/>
    </location>
</feature>
<evidence type="ECO:0000256" key="5">
    <source>
        <dbReference type="ARBA" id="ARBA00022801"/>
    </source>
</evidence>
<keyword evidence="6" id="KW-0788">Thiol protease</keyword>
<feature type="domain" description="DUF3645" evidence="9">
    <location>
        <begin position="1334"/>
        <end position="1365"/>
    </location>
</feature>
<evidence type="ECO:0000256" key="4">
    <source>
        <dbReference type="ARBA" id="ARBA00022786"/>
    </source>
</evidence>
<keyword evidence="11" id="KW-1185">Reference proteome</keyword>
<dbReference type="GO" id="GO:0004843">
    <property type="term" value="F:cysteine-type deubiquitinase activity"/>
    <property type="evidence" value="ECO:0007669"/>
    <property type="project" value="UniProtKB-EC"/>
</dbReference>
<dbReference type="InterPro" id="IPR022105">
    <property type="entry name" value="DUF3645"/>
</dbReference>
<evidence type="ECO:0000256" key="3">
    <source>
        <dbReference type="ARBA" id="ARBA00022670"/>
    </source>
</evidence>
<comment type="catalytic activity">
    <reaction evidence="1">
        <text>Thiol-dependent hydrolysis of ester, thioester, amide, peptide and isopeptide bonds formed by the C-terminal Gly of ubiquitin (a 76-residue protein attached to proteins as an intracellular targeting signal).</text>
        <dbReference type="EC" id="3.4.19.12"/>
    </reaction>
</comment>
<dbReference type="Proteomes" id="UP001172673">
    <property type="component" value="Unassembled WGS sequence"/>
</dbReference>
<dbReference type="Pfam" id="PF12340">
    <property type="entry name" value="DUF3638"/>
    <property type="match status" value="1"/>
</dbReference>
<evidence type="ECO:0000256" key="2">
    <source>
        <dbReference type="ARBA" id="ARBA00012759"/>
    </source>
</evidence>
<feature type="domain" description="DUF3638" evidence="8">
    <location>
        <begin position="991"/>
        <end position="1214"/>
    </location>
</feature>
<dbReference type="InterPro" id="IPR051346">
    <property type="entry name" value="OTU_Deubiquitinase"/>
</dbReference>
<sequence>MVARLQYCLQMSLTGSPQSLVVAAVQAGIMSNNSLLSCPTSISFEERFEGTWARIEVPASKHFLAQTVDFHLIDGTLLLNGKPVERELPPKIRSSPALARLFPNRRPMVYPSMLFGMTYMLAFPIEGNEIHFGFRQGTLVIRTWSNGMLLEYVPDDIFVGATSFDLPAPLVDGCVHWLDLQSNVIEIRKMPKIWRSAPAHWRIDLNSRLAMRRGTTLLDPSSALFHHFANVFRGFEDQRHIIVCQPQQSALSVELRRFELSFFVNANRFLECRQLRAEIDENQDAGTFYGLSSKIVLRDIQNPRQRSIIVPLGPLMIRRHGMHVDVLVDGKDPVYARYFLDDTLGRVTCASEPRLFYTKALLHASTSFCFPDPLTGRTGADEACSILESGSSQPYSPLTPVNDDLLKSIAKLSPMRQFHPPEFEVLESVPWELDLTVTVQDDRYRPLVEHIKQKSDRLSLFEVKDELSAETLQPVDSMDSASADCASAHLAQRSVSRRSIYQPPKNAALPGTVVRAAIDHVYTTRGYAPYQLSQNHVFQMTHLINKWPVELPSPFFLDLIFQNWAFIAGYGDESVKKDLTRLSDCLDIDLASSWGPLVNLYRAEGQDTKYKLLFWTGLICFRDEINIGAIQTLVAFAILDSLKKLDLPAWPSYTQFRPGFRPKVEYLRTLLATCGRPFDAAGMRSRTQKERKAAETAKHSHENNLAKDLDDLAQFMCDQWPCPQPNLGDFSTTVLDLDMASALIAVEWSAMFQNHEFEEHLRQVRDLLHKFRCPPPIRTATHPPATPVLSGPRGFPFLSSNKLQDDVLRGATCATDSGALLASSKTQVDGRHVHADIEELKRIVGELPQVKSVIRGEYRRGLLDSIAALEKHRQRLDQPTENINIVQLDRMITGADSSVRLQFAQLTATAKIDEPGAVWLDIAGMWPVTTYCSVLELLRSTSSAPLASSMRLAIVRFGLAITRLQRLLRIDDALRRRKAQQVEEETRNPGHSNWSPMDYPDWLLLEIDANILIRPIQVDVAIATINPASSTNSVLQLNMGQGKTSTIIPLVAAVLADGKSLCRVVVPKALLLQTAQLLQLRLGGLLGRELRHVPFSRRSPSDCDTIRAYGNVHRDICKSSGVIIALPEHMMSFMLSGQQRLLHDKPQEAGQMIKVQDWILRKSRDIFDECDFTMAVKTQLIYPSGPQVVVDGGNYRWEAIETILQLAQSHLKALERTYESSIQVVTRETGGFPFFYFLRNDVQDALVQCIATDVCTGRTPLLNADNYSAADKQAIKAFITEPSPQKSVISRASDIHRASEADGYVIYLLRGLLVHRILVLTLSRRWNINFGLNPSRDPISVPFLAKGIPSQLAEWGHVDVSLLLTCLSFYYQGLSQEQLKQSLDQILKSDDPAREYEQWWGQECTTLSDRHRDWASINLEDPVQLNEIWLGVRHSIAAVNHFMNNFVFPKHAKQFKVKLQASGWDLPLAGSGKSLTTGFSGTNDNRLALPLTITQGDLEGLAHTNAEVLTLLLQPRNRSYCLAGFREDKYGRSKYFRMSEQQMLTKLHDRKIRVLIDSGALVLESTNEAVAKTWLDIDTEAVAAIYFADDNRAMVLYRAGRKIPLLASPFAEDLTNCLVYLDEAHTRGTDMKFPPFARGAVTLSLGQTKDHTVQGVGRLRMLSSTQAVTFFAPPEVHRSILDFRRRADRAAIDSHDVICWLLEQTCQGLENLQPLYYGQGMNYCRRIQAARDHPQYLDNPGDRHAYLDTIRTHEQQSLKVLYEPRSEKPRRRVRDEKFDKGMRQYVKQLEQRRKAFQDTGNAVHASALQEVEQEREVAVEVETVRQKQNQLFFSPQNFSGLAERIREFMMTGTLRTDYTMFEERICETAFSYMARTATSLKYPASLPETPQLFVSAEFRRAVAVTSGRPIDDFLRPVQWILWSMTTEVALIVSPEEAELLIPFCRTAAKQVVHLLTYAPPVTQKMLPFGELTFYATPALPTGWSAPTWLKVQIGIFAGGLYFPFRELQPIRELLGLNDDLAADLDELRLEDESPSDGNQTSTDDEQHHTDEIRQARAIKIKVTKMLRFLHAWLATRSRGQDFTHTPMGYICARKVLTQDHPFFRTVDQNEALRKETRNAMADENPQFSERTKDEEHDNASDNGDDDVDERQKLTEEEMRQSEELTDMTDIESNGASNEDDDESDSSGIMFGD</sequence>
<keyword evidence="4" id="KW-0833">Ubl conjugation pathway</keyword>
<name>A0AA38X4Z2_9EURO</name>
<comment type="caution">
    <text evidence="10">The sequence shown here is derived from an EMBL/GenBank/DDBJ whole genome shotgun (WGS) entry which is preliminary data.</text>
</comment>
<evidence type="ECO:0000313" key="10">
    <source>
        <dbReference type="EMBL" id="KAJ9606841.1"/>
    </source>
</evidence>
<gene>
    <name evidence="10" type="ORF">H2200_008851</name>
</gene>